<evidence type="ECO:0000313" key="2">
    <source>
        <dbReference type="Proteomes" id="UP000176834"/>
    </source>
</evidence>
<reference evidence="1 2" key="1">
    <citation type="journal article" date="2016" name="Nat. Commun.">
        <title>Thousands of microbial genomes shed light on interconnected biogeochemical processes in an aquifer system.</title>
        <authorList>
            <person name="Anantharaman K."/>
            <person name="Brown C.T."/>
            <person name="Hug L.A."/>
            <person name="Sharon I."/>
            <person name="Castelle C.J."/>
            <person name="Probst A.J."/>
            <person name="Thomas B.C."/>
            <person name="Singh A."/>
            <person name="Wilkins M.J."/>
            <person name="Karaoz U."/>
            <person name="Brodie E.L."/>
            <person name="Williams K.H."/>
            <person name="Hubbard S.S."/>
            <person name="Banfield J.F."/>
        </authorList>
    </citation>
    <scope>NUCLEOTIDE SEQUENCE [LARGE SCALE GENOMIC DNA]</scope>
</reference>
<proteinExistence type="predicted"/>
<dbReference type="EMBL" id="MGJN01000004">
    <property type="protein sequence ID" value="OGN07596.1"/>
    <property type="molecule type" value="Genomic_DNA"/>
</dbReference>
<gene>
    <name evidence="1" type="ORF">A3B86_00685</name>
</gene>
<evidence type="ECO:0000313" key="1">
    <source>
        <dbReference type="EMBL" id="OGN07596.1"/>
    </source>
</evidence>
<comment type="caution">
    <text evidence="1">The sequence shown here is derived from an EMBL/GenBank/DDBJ whole genome shotgun (WGS) entry which is preliminary data.</text>
</comment>
<dbReference type="Proteomes" id="UP000176834">
    <property type="component" value="Unassembled WGS sequence"/>
</dbReference>
<protein>
    <submittedName>
        <fullName evidence="1">Uncharacterized protein</fullName>
    </submittedName>
</protein>
<dbReference type="AlphaFoldDB" id="A0A1F8F5S3"/>
<name>A0A1F8F5S3_9BACT</name>
<organism evidence="1 2">
    <name type="scientific">Candidatus Yanofskybacteria bacterium RIFCSPHIGHO2_02_FULL_38_22b</name>
    <dbReference type="NCBI Taxonomy" id="1802673"/>
    <lineage>
        <taxon>Bacteria</taxon>
        <taxon>Candidatus Yanofskyibacteriota</taxon>
    </lineage>
</organism>
<accession>A0A1F8F5S3</accession>
<sequence>MNVAIVVGSLLLLIAWLIVALGLLSVSISSGGNPSYGNEEDPPFRSWVNQRIDQLPPIQKNPTTWKQALLGFINIGRIVRTGSR</sequence>